<evidence type="ECO:0000313" key="8">
    <source>
        <dbReference type="Proteomes" id="UP000237347"/>
    </source>
</evidence>
<dbReference type="Gene3D" id="1.20.1250.20">
    <property type="entry name" value="MFS general substrate transporter like domains"/>
    <property type="match status" value="2"/>
</dbReference>
<evidence type="ECO:0000313" key="7">
    <source>
        <dbReference type="EMBL" id="KAK7859604.1"/>
    </source>
</evidence>
<organism evidence="7 8">
    <name type="scientific">Quercus suber</name>
    <name type="common">Cork oak</name>
    <dbReference type="NCBI Taxonomy" id="58331"/>
    <lineage>
        <taxon>Eukaryota</taxon>
        <taxon>Viridiplantae</taxon>
        <taxon>Streptophyta</taxon>
        <taxon>Embryophyta</taxon>
        <taxon>Tracheophyta</taxon>
        <taxon>Spermatophyta</taxon>
        <taxon>Magnoliopsida</taxon>
        <taxon>eudicotyledons</taxon>
        <taxon>Gunneridae</taxon>
        <taxon>Pentapetalae</taxon>
        <taxon>rosids</taxon>
        <taxon>fabids</taxon>
        <taxon>Fagales</taxon>
        <taxon>Fagaceae</taxon>
        <taxon>Quercus</taxon>
    </lineage>
</organism>
<keyword evidence="3 6" id="KW-0812">Transmembrane</keyword>
<protein>
    <submittedName>
        <fullName evidence="7">Protein nrt1/ ptr family 5.4</fullName>
    </submittedName>
</protein>
<feature type="transmembrane region" description="Helical" evidence="6">
    <location>
        <begin position="190"/>
        <end position="214"/>
    </location>
</feature>
<feature type="transmembrane region" description="Helical" evidence="6">
    <location>
        <begin position="159"/>
        <end position="178"/>
    </location>
</feature>
<dbReference type="GO" id="GO:0016020">
    <property type="term" value="C:membrane"/>
    <property type="evidence" value="ECO:0007669"/>
    <property type="project" value="UniProtKB-SubCell"/>
</dbReference>
<accession>A0AAW0M914</accession>
<reference evidence="7 8" key="1">
    <citation type="journal article" date="2018" name="Sci. Data">
        <title>The draft genome sequence of cork oak.</title>
        <authorList>
            <person name="Ramos A.M."/>
            <person name="Usie A."/>
            <person name="Barbosa P."/>
            <person name="Barros P.M."/>
            <person name="Capote T."/>
            <person name="Chaves I."/>
            <person name="Simoes F."/>
            <person name="Abreu I."/>
            <person name="Carrasquinho I."/>
            <person name="Faro C."/>
            <person name="Guimaraes J.B."/>
            <person name="Mendonca D."/>
            <person name="Nobrega F."/>
            <person name="Rodrigues L."/>
            <person name="Saibo N.J.M."/>
            <person name="Varela M.C."/>
            <person name="Egas C."/>
            <person name="Matos J."/>
            <person name="Miguel C.M."/>
            <person name="Oliveira M.M."/>
            <person name="Ricardo C.P."/>
            <person name="Goncalves S."/>
        </authorList>
    </citation>
    <scope>NUCLEOTIDE SEQUENCE [LARGE SCALE GENOMIC DNA]</scope>
    <source>
        <strain evidence="8">cv. HL8</strain>
    </source>
</reference>
<dbReference type="InterPro" id="IPR000109">
    <property type="entry name" value="POT_fam"/>
</dbReference>
<keyword evidence="8" id="KW-1185">Reference proteome</keyword>
<keyword evidence="4 6" id="KW-1133">Transmembrane helix</keyword>
<dbReference type="EMBL" id="PKMF04000011">
    <property type="protein sequence ID" value="KAK7859604.1"/>
    <property type="molecule type" value="Genomic_DNA"/>
</dbReference>
<evidence type="ECO:0000256" key="5">
    <source>
        <dbReference type="ARBA" id="ARBA00023136"/>
    </source>
</evidence>
<gene>
    <name evidence="7" type="primary">NPF5.4_11</name>
    <name evidence="7" type="ORF">CFP56_004711</name>
</gene>
<comment type="similarity">
    <text evidence="2">Belongs to the major facilitator superfamily. Proton-dependent oligopeptide transporter (POT/PTR) (TC 2.A.17) family.</text>
</comment>
<dbReference type="GO" id="GO:0022857">
    <property type="term" value="F:transmembrane transporter activity"/>
    <property type="evidence" value="ECO:0007669"/>
    <property type="project" value="InterPro"/>
</dbReference>
<dbReference type="Pfam" id="PF00854">
    <property type="entry name" value="PTR2"/>
    <property type="match status" value="2"/>
</dbReference>
<dbReference type="InterPro" id="IPR036259">
    <property type="entry name" value="MFS_trans_sf"/>
</dbReference>
<dbReference type="AlphaFoldDB" id="A0AAW0M914"/>
<sequence length="285" mass="32088">MFLIGIKRYRKQGPLGSPLTTVAKALLAAARKWRVAECGSYNDLSYKQVTNCRCLDKAMIIDNLDAMRTIRDPWRLCSLNQVEEVKLVLRLFPIWLSCLMLSGITVLQRIGIGLFLSIFVMVVSALVEAKRINIAKEYNLLDHPKAIVPMKVWWLLPQYIIAGLADIFTFVGLQELFYAQMPEAMRSLGAALYLSVTGVGNFISSAIISMVQAISSRNGEEWLGDNINRAHLDYFYWVLAGLSSLNFCVYVWIAKCFVYKKVEEDDVPGEKELGAINGYVDGEII</sequence>
<feature type="transmembrane region" description="Helical" evidence="6">
    <location>
        <begin position="234"/>
        <end position="253"/>
    </location>
</feature>
<dbReference type="SUPFAM" id="SSF103473">
    <property type="entry name" value="MFS general substrate transporter"/>
    <property type="match status" value="1"/>
</dbReference>
<keyword evidence="5 6" id="KW-0472">Membrane</keyword>
<evidence type="ECO:0000256" key="1">
    <source>
        <dbReference type="ARBA" id="ARBA00004141"/>
    </source>
</evidence>
<comment type="caution">
    <text evidence="7">The sequence shown here is derived from an EMBL/GenBank/DDBJ whole genome shotgun (WGS) entry which is preliminary data.</text>
</comment>
<dbReference type="Proteomes" id="UP000237347">
    <property type="component" value="Unassembled WGS sequence"/>
</dbReference>
<dbReference type="PANTHER" id="PTHR11654">
    <property type="entry name" value="OLIGOPEPTIDE TRANSPORTER-RELATED"/>
    <property type="match status" value="1"/>
</dbReference>
<comment type="subcellular location">
    <subcellularLocation>
        <location evidence="1">Membrane</location>
        <topology evidence="1">Multi-pass membrane protein</topology>
    </subcellularLocation>
</comment>
<evidence type="ECO:0000256" key="6">
    <source>
        <dbReference type="SAM" id="Phobius"/>
    </source>
</evidence>
<name>A0AAW0M914_QUESU</name>
<evidence type="ECO:0000256" key="2">
    <source>
        <dbReference type="ARBA" id="ARBA00005982"/>
    </source>
</evidence>
<feature type="transmembrane region" description="Helical" evidence="6">
    <location>
        <begin position="94"/>
        <end position="127"/>
    </location>
</feature>
<evidence type="ECO:0000256" key="3">
    <source>
        <dbReference type="ARBA" id="ARBA00022692"/>
    </source>
</evidence>
<evidence type="ECO:0000256" key="4">
    <source>
        <dbReference type="ARBA" id="ARBA00022989"/>
    </source>
</evidence>
<proteinExistence type="inferred from homology"/>